<evidence type="ECO:0000313" key="1">
    <source>
        <dbReference type="EMBL" id="KAJ4848226.1"/>
    </source>
</evidence>
<sequence length="1290" mass="147561">MYVTRPLSKYLREPEALSLPPPDGPNSGVLVIQTFCWGPVTKSGLPFPQNMNLKVQYSTGDGDEINRVHFIPVLNKPLSSNQYYVIERGKKHKGEAHISSTEEEDMKTCCLCSYIGTRKPQPLDPNSLYQQFEIHRRPRGVGFVAKSVAPDGFPPDFLRRKGWVVYTSTPREFQLTEASGLNRELRACLPGFNFKLSEQSSGSAIVVGKWYCPFMFVKERTLLKDQMESSIYYEMTLEQQWVQIFYCENKYNESNVVNVDVVVKSEVATVGGRRVTQKQVVDGVMWFRSGNDVGLSLAIIERIKWEEENFGWVAGGTDKEERSVKLIEEFAGIGGWRKFGCYVLVERIVVSVYGKEKALVSEKNNYVSDGMIWFRRFSNVSAKEWVWGLNLGIIERKMYVTRPFSMYLREPEALSFPPPDGPNSGVLVIQDEAAEPTFCWGLVMKSDPARALPLPQNKNLKVQYNTGDSVEINRLHFIPVLNKPLSSNQYYVIERGKKHKGGAHISSTQEEDMKTCCFCSYVSTRKPQPLDPNSLYQQFEIHRRRRGVGYFAKSVAPDGFPPNFLRRKGWVVSTSTPREFHLTEASGLNRKLRACLPDFNFKLSEQSSGSAIVVGKWYCPFMFVKEGTLLKDQMESSIYYEMTLEQQWVQIFYCENKYNESNVVNVDLVVESEVVTVDGRRVTQKQVVDRVMWFRSGNDVGLSLAIIERIKWEEENFGWVTAGGTDMEELRVKRVEEFGGIGGWRKFGCYVLVERSGPIQRCCLQGDKKKLNLFINTNREFMKKLSLLAALGCSGTMASLTWPSLSEARSDTLSVLRKSSTLWVWDVVAQKEVVSVDETEEKALASVLGLKLGIIERIRWEQERAGWIKQVRLKRVEEYSEGGTGDHWNGDVMRGLRDLCRREPMEWKPLSMYLREPEALSFPPPDGPNSGVLVIQDEAAEPTFCWGLVKSDRARALPFPQNKNLKVQYTQSTGDGSYVETNRVHFIPVLNRPLSSNQYYVIERGKKHGGEAHISSTEEEDMKTCCFCSYVASRKPQPLDPNSIYQQFEIHQRNWGGYFAKSVAPDGFPPNFLRRKGWVVSTSTPREFQLTEAFGLNRKLRACLPDFNFKSSSNSPVVQVGKWHCPFMFIREGTLLKDQMKRSTYYEMTLEQQWVQVFHCENKYNEGNVVNVDVVVESEVVTVDGRRVTHKDVVDGVMWFRAGGDDLGLSLAIVERIKWEEENFGWVAAVGTDREELRVKRVEEFAAGIGGWRKFGCYVLVERFVLKRMDGSLVLTHEFRHTNQLRSKWE</sequence>
<evidence type="ECO:0000313" key="2">
    <source>
        <dbReference type="Proteomes" id="UP001141552"/>
    </source>
</evidence>
<dbReference type="EMBL" id="JAKUCV010000970">
    <property type="protein sequence ID" value="KAJ4848226.1"/>
    <property type="molecule type" value="Genomic_DNA"/>
</dbReference>
<reference evidence="1" key="2">
    <citation type="journal article" date="2023" name="Plants (Basel)">
        <title>Annotation of the Turnera subulata (Passifloraceae) Draft Genome Reveals the S-Locus Evolved after the Divergence of Turneroideae from Passifloroideae in a Stepwise Manner.</title>
        <authorList>
            <person name="Henning P.M."/>
            <person name="Roalson E.H."/>
            <person name="Mir W."/>
            <person name="McCubbin A.G."/>
            <person name="Shore J.S."/>
        </authorList>
    </citation>
    <scope>NUCLEOTIDE SEQUENCE</scope>
    <source>
        <strain evidence="1">F60SS</strain>
    </source>
</reference>
<gene>
    <name evidence="1" type="ORF">Tsubulata_014399</name>
</gene>
<proteinExistence type="predicted"/>
<dbReference type="Pfam" id="PF06880">
    <property type="entry name" value="DUF1262"/>
    <property type="match status" value="3"/>
</dbReference>
<accession>A0A9Q0GH12</accession>
<dbReference type="InterPro" id="IPR010683">
    <property type="entry name" value="DUF1262"/>
</dbReference>
<keyword evidence="2" id="KW-1185">Reference proteome</keyword>
<dbReference type="PANTHER" id="PTHR31050:SF13">
    <property type="entry name" value="TRANSCRIPTION FACTOR"/>
    <property type="match status" value="1"/>
</dbReference>
<dbReference type="OrthoDB" id="647907at2759"/>
<reference evidence="1" key="1">
    <citation type="submission" date="2022-02" db="EMBL/GenBank/DDBJ databases">
        <authorList>
            <person name="Henning P.M."/>
            <person name="McCubbin A.G."/>
            <person name="Shore J.S."/>
        </authorList>
    </citation>
    <scope>NUCLEOTIDE SEQUENCE</scope>
    <source>
        <strain evidence="1">F60SS</strain>
        <tissue evidence="1">Leaves</tissue>
    </source>
</reference>
<dbReference type="Proteomes" id="UP001141552">
    <property type="component" value="Unassembled WGS sequence"/>
</dbReference>
<name>A0A9Q0GH12_9ROSI</name>
<protein>
    <submittedName>
        <fullName evidence="1">Uncharacterized protein</fullName>
    </submittedName>
</protein>
<comment type="caution">
    <text evidence="1">The sequence shown here is derived from an EMBL/GenBank/DDBJ whole genome shotgun (WGS) entry which is preliminary data.</text>
</comment>
<organism evidence="1 2">
    <name type="scientific">Turnera subulata</name>
    <dbReference type="NCBI Taxonomy" id="218843"/>
    <lineage>
        <taxon>Eukaryota</taxon>
        <taxon>Viridiplantae</taxon>
        <taxon>Streptophyta</taxon>
        <taxon>Embryophyta</taxon>
        <taxon>Tracheophyta</taxon>
        <taxon>Spermatophyta</taxon>
        <taxon>Magnoliopsida</taxon>
        <taxon>eudicotyledons</taxon>
        <taxon>Gunneridae</taxon>
        <taxon>Pentapetalae</taxon>
        <taxon>rosids</taxon>
        <taxon>fabids</taxon>
        <taxon>Malpighiales</taxon>
        <taxon>Passifloraceae</taxon>
        <taxon>Turnera</taxon>
    </lineage>
</organism>
<dbReference type="PANTHER" id="PTHR31050">
    <property type="entry name" value="OS08G0413200 PROTEIN"/>
    <property type="match status" value="1"/>
</dbReference>